<dbReference type="PROSITE" id="PS50005">
    <property type="entry name" value="TPR"/>
    <property type="match status" value="2"/>
</dbReference>
<dbReference type="Gene3D" id="1.25.40.10">
    <property type="entry name" value="Tetratricopeptide repeat domain"/>
    <property type="match status" value="1"/>
</dbReference>
<protein>
    <recommendedName>
        <fullName evidence="4">Tetratricopeptide repeat protein</fullName>
    </recommendedName>
</protein>
<evidence type="ECO:0000313" key="2">
    <source>
        <dbReference type="EMBL" id="QOW09857.1"/>
    </source>
</evidence>
<dbReference type="Proteomes" id="UP000594195">
    <property type="component" value="Chromosome"/>
</dbReference>
<dbReference type="Pfam" id="PF13181">
    <property type="entry name" value="TPR_8"/>
    <property type="match status" value="2"/>
</dbReference>
<reference evidence="2 3" key="1">
    <citation type="submission" date="2019-05" db="EMBL/GenBank/DDBJ databases">
        <title>Chryseobacterium sp. isolated from King George Island, maritime Antarctica.</title>
        <authorList>
            <person name="Peng X."/>
        </authorList>
    </citation>
    <scope>NUCLEOTIDE SEQUENCE [LARGE SCALE GENOMIC DNA]</scope>
    <source>
        <strain evidence="2 3">7-3A</strain>
    </source>
</reference>
<keyword evidence="3" id="KW-1185">Reference proteome</keyword>
<sequence>MKIRMKIIFKVLILFFPFLLFSQNSSMIKELDGAQKKIFLELITNDAKVSLFSIQHQLYLDSLIAILPKEPFFWQQKAMPLFKQKKYELGMKYLDKAIELDPTDHYREYRAFIKCVFQKNYSESLEEFNYLTKINGDDGVIMDHPYSFWMGLCYLQLNEFDKAKNFIEKSIVFGQKNNFVNPYELFYLGIIEYEKENYQNAINNFNKSLEQYENFSDAKYYKALSLLNLNKKEEGQILLLEANNDFKNGFTFNEGNSLYEQFPYQVSNFMYMFATGYQKSEIP</sequence>
<gene>
    <name evidence="2" type="ORF">Q73A0000_05510</name>
</gene>
<dbReference type="SMART" id="SM00028">
    <property type="entry name" value="TPR"/>
    <property type="match status" value="3"/>
</dbReference>
<dbReference type="InterPro" id="IPR011990">
    <property type="entry name" value="TPR-like_helical_dom_sf"/>
</dbReference>
<proteinExistence type="predicted"/>
<dbReference type="PANTHER" id="PTHR12558">
    <property type="entry name" value="CELL DIVISION CYCLE 16,23,27"/>
    <property type="match status" value="1"/>
</dbReference>
<keyword evidence="1" id="KW-0802">TPR repeat</keyword>
<feature type="repeat" description="TPR" evidence="1">
    <location>
        <begin position="71"/>
        <end position="104"/>
    </location>
</feature>
<evidence type="ECO:0008006" key="4">
    <source>
        <dbReference type="Google" id="ProtNLM"/>
    </source>
</evidence>
<dbReference type="PANTHER" id="PTHR12558:SF13">
    <property type="entry name" value="CELL DIVISION CYCLE PROTEIN 27 HOMOLOG"/>
    <property type="match status" value="1"/>
</dbReference>
<feature type="repeat" description="TPR" evidence="1">
    <location>
        <begin position="182"/>
        <end position="215"/>
    </location>
</feature>
<dbReference type="SUPFAM" id="SSF48452">
    <property type="entry name" value="TPR-like"/>
    <property type="match status" value="1"/>
</dbReference>
<dbReference type="AlphaFoldDB" id="A0A7M2Y6I2"/>
<evidence type="ECO:0000256" key="1">
    <source>
        <dbReference type="PROSITE-ProRule" id="PRU00339"/>
    </source>
</evidence>
<dbReference type="EMBL" id="CP040442">
    <property type="protein sequence ID" value="QOW09857.1"/>
    <property type="molecule type" value="Genomic_DNA"/>
</dbReference>
<evidence type="ECO:0000313" key="3">
    <source>
        <dbReference type="Proteomes" id="UP000594195"/>
    </source>
</evidence>
<dbReference type="KEGG" id="kfa:Q73A0000_05510"/>
<accession>A0A7M2Y6I2</accession>
<organism evidence="2 3">
    <name type="scientific">Kaistella flava</name>
    <name type="common">ex Peng et al. 2021</name>
    <dbReference type="NCBI Taxonomy" id="2038776"/>
    <lineage>
        <taxon>Bacteria</taxon>
        <taxon>Pseudomonadati</taxon>
        <taxon>Bacteroidota</taxon>
        <taxon>Flavobacteriia</taxon>
        <taxon>Flavobacteriales</taxon>
        <taxon>Weeksellaceae</taxon>
        <taxon>Chryseobacterium group</taxon>
        <taxon>Kaistella</taxon>
    </lineage>
</organism>
<dbReference type="InterPro" id="IPR019734">
    <property type="entry name" value="TPR_rpt"/>
</dbReference>
<name>A0A7M2Y6I2_9FLAO</name>